<proteinExistence type="predicted"/>
<dbReference type="Proteomes" id="UP000198785">
    <property type="component" value="Unassembled WGS sequence"/>
</dbReference>
<dbReference type="Gene3D" id="2.160.10.10">
    <property type="entry name" value="Hexapeptide repeat proteins"/>
    <property type="match status" value="1"/>
</dbReference>
<name>A0A1I6VZN9_9SPHI</name>
<dbReference type="RefSeq" id="WP_093367762.1">
    <property type="nucleotide sequence ID" value="NZ_FOZZ01000020.1"/>
</dbReference>
<dbReference type="EMBL" id="FOZZ01000020">
    <property type="protein sequence ID" value="SFT18864.1"/>
    <property type="molecule type" value="Genomic_DNA"/>
</dbReference>
<protein>
    <recommendedName>
        <fullName evidence="1">DUF4954 domain-containing protein</fullName>
    </recommendedName>
</protein>
<feature type="domain" description="DUF4954" evidence="1">
    <location>
        <begin position="41"/>
        <end position="479"/>
    </location>
</feature>
<reference evidence="2 3" key="1">
    <citation type="submission" date="2016-10" db="EMBL/GenBank/DDBJ databases">
        <authorList>
            <person name="de Groot N.N."/>
        </authorList>
    </citation>
    <scope>NUCLEOTIDE SEQUENCE [LARGE SCALE GENOMIC DNA]</scope>
    <source>
        <strain evidence="2 3">DSM 22789</strain>
    </source>
</reference>
<dbReference type="OrthoDB" id="908418at2"/>
<organism evidence="2 3">
    <name type="scientific">Sphingobacterium wenxiniae</name>
    <dbReference type="NCBI Taxonomy" id="683125"/>
    <lineage>
        <taxon>Bacteria</taxon>
        <taxon>Pseudomonadati</taxon>
        <taxon>Bacteroidota</taxon>
        <taxon>Sphingobacteriia</taxon>
        <taxon>Sphingobacteriales</taxon>
        <taxon>Sphingobacteriaceae</taxon>
        <taxon>Sphingobacterium</taxon>
    </lineage>
</organism>
<gene>
    <name evidence="2" type="ORF">SAMN05660206_12018</name>
</gene>
<evidence type="ECO:0000259" key="1">
    <source>
        <dbReference type="Pfam" id="PF16314"/>
    </source>
</evidence>
<dbReference type="AlphaFoldDB" id="A0A1I6VZN9"/>
<accession>A0A1I6VZN9</accession>
<dbReference type="InterPro" id="IPR032533">
    <property type="entry name" value="DUF4954"/>
</dbReference>
<dbReference type="STRING" id="683125.SAMN05660206_12018"/>
<sequence>MANIVKEKLQQLGYGFVPTDYLVDNDEYLQRNQQFQSDRRFRQLTSEEIAILTENNNVSSNWDDVWVTDRFIPQQIQYSKFYGFVRIGDMDDVYLEYRDLRLSCGIYHSCIVSCDLGNTVAIHHVRYMAHFIIGDDVMLTNINEMETNSAAKFGNGMRKRGEVEERRIRLELCNENGGRAVLPFDGMQAADAYLWSRHRHDTLLQKRFEEITENQFSDAHGFYSYIGDRCVIKNSHTIKDVKIGTDAYIKGVNKLKNLTINSCEDAYTQIGEGCELVNGIIGYGCRVFYGVKAVRFVLSSFSQLKYGARLINSFLGDNSTISCCEVLNSLLFPAHEQHHNNSFLCASLVKGQSNMAAGATVGSNHNSRAADGEIVAGRGFWPGLCVSLKHNSRFASYTLIVKGDFLHALDIRLPFSLVSNEVSTNNLLVMPAYWFMHNMYALMRNETKFEARDKRKFKNQYIEYAILAPDTVNEIFEALTEIEVAVGRAFGAHLSMEEQRQIGRRMLESAESFGGREITLQGVEASKRKVILVKPRESYQVYKRIIRYYAASQLLQHFEQDGYEQVLTNCKEATHRKAYENIGGQLVPKEELEVVLQQIRQGEITSWDEVHQQYQVWSDNYLNDKLIHAIASLVELIGMSVEEWTPTFLRDLFEEAKSTREWICAEIHRSRAKDYDDPFKLMVYESMEEMEEVVGKLAENDFINKEQEATTTFVNRIERLGL</sequence>
<evidence type="ECO:0000313" key="3">
    <source>
        <dbReference type="Proteomes" id="UP000198785"/>
    </source>
</evidence>
<dbReference type="Pfam" id="PF16314">
    <property type="entry name" value="DUF4954"/>
    <property type="match status" value="1"/>
</dbReference>
<evidence type="ECO:0000313" key="2">
    <source>
        <dbReference type="EMBL" id="SFT18864.1"/>
    </source>
</evidence>
<keyword evidence="3" id="KW-1185">Reference proteome</keyword>